<proteinExistence type="predicted"/>
<dbReference type="Proteomes" id="UP000054928">
    <property type="component" value="Unassembled WGS sequence"/>
</dbReference>
<dbReference type="OrthoDB" id="79194at2759"/>
<sequence>MSKNYWYFIAAHNNAVPSPPPQEVVKPSVHTERLAKVKSFHGSGDEKLAFWQRKKNIAIMMAQLRDDHSLMVVAMSHLNTRAKEWAMAWEVNRPGYFATWARVEEGNEIDIPSTEYGITTTVKVFVMPSRRRHIVRLFSEAPLTACEYG</sequence>
<organism evidence="1 2">
    <name type="scientific">Plasmopara halstedii</name>
    <name type="common">Downy mildew of sunflower</name>
    <dbReference type="NCBI Taxonomy" id="4781"/>
    <lineage>
        <taxon>Eukaryota</taxon>
        <taxon>Sar</taxon>
        <taxon>Stramenopiles</taxon>
        <taxon>Oomycota</taxon>
        <taxon>Peronosporomycetes</taxon>
        <taxon>Peronosporales</taxon>
        <taxon>Peronosporaceae</taxon>
        <taxon>Plasmopara</taxon>
    </lineage>
</organism>
<keyword evidence="2" id="KW-1185">Reference proteome</keyword>
<dbReference type="EMBL" id="CCYD01000468">
    <property type="protein sequence ID" value="CEG40144.1"/>
    <property type="molecule type" value="Genomic_DNA"/>
</dbReference>
<dbReference type="AlphaFoldDB" id="A0A0P1AHJ8"/>
<evidence type="ECO:0000313" key="2">
    <source>
        <dbReference type="Proteomes" id="UP000054928"/>
    </source>
</evidence>
<reference evidence="2" key="1">
    <citation type="submission" date="2014-09" db="EMBL/GenBank/DDBJ databases">
        <authorList>
            <person name="Sharma Rahul"/>
            <person name="Thines Marco"/>
        </authorList>
    </citation>
    <scope>NUCLEOTIDE SEQUENCE [LARGE SCALE GENOMIC DNA]</scope>
</reference>
<name>A0A0P1AHJ8_PLAHL</name>
<accession>A0A0P1AHJ8</accession>
<evidence type="ECO:0000313" key="1">
    <source>
        <dbReference type="EMBL" id="CEG40144.1"/>
    </source>
</evidence>
<protein>
    <submittedName>
        <fullName evidence="1">Uncharacterized protein</fullName>
    </submittedName>
</protein>
<dbReference type="RefSeq" id="XP_024576513.1">
    <property type="nucleotide sequence ID" value="XM_024725769.1"/>
</dbReference>
<dbReference type="GeneID" id="36405414"/>